<evidence type="ECO:0000313" key="3">
    <source>
        <dbReference type="EMBL" id="RYR57320.1"/>
    </source>
</evidence>
<evidence type="ECO:0000256" key="1">
    <source>
        <dbReference type="SAM" id="MobiDB-lite"/>
    </source>
</evidence>
<proteinExistence type="predicted"/>
<feature type="region of interest" description="Disordered" evidence="1">
    <location>
        <begin position="161"/>
        <end position="181"/>
    </location>
</feature>
<keyword evidence="4" id="KW-1185">Reference proteome</keyword>
<evidence type="ECO:0000256" key="2">
    <source>
        <dbReference type="SAM" id="Phobius"/>
    </source>
</evidence>
<organism evidence="3 4">
    <name type="scientific">Arachis hypogaea</name>
    <name type="common">Peanut</name>
    <dbReference type="NCBI Taxonomy" id="3818"/>
    <lineage>
        <taxon>Eukaryota</taxon>
        <taxon>Viridiplantae</taxon>
        <taxon>Streptophyta</taxon>
        <taxon>Embryophyta</taxon>
        <taxon>Tracheophyta</taxon>
        <taxon>Spermatophyta</taxon>
        <taxon>Magnoliopsida</taxon>
        <taxon>eudicotyledons</taxon>
        <taxon>Gunneridae</taxon>
        <taxon>Pentapetalae</taxon>
        <taxon>rosids</taxon>
        <taxon>fabids</taxon>
        <taxon>Fabales</taxon>
        <taxon>Fabaceae</taxon>
        <taxon>Papilionoideae</taxon>
        <taxon>50 kb inversion clade</taxon>
        <taxon>dalbergioids sensu lato</taxon>
        <taxon>Dalbergieae</taxon>
        <taxon>Pterocarpus clade</taxon>
        <taxon>Arachis</taxon>
    </lineage>
</organism>
<dbReference type="STRING" id="3818.A0A445D2S2"/>
<feature type="region of interest" description="Disordered" evidence="1">
    <location>
        <begin position="53"/>
        <end position="88"/>
    </location>
</feature>
<dbReference type="Proteomes" id="UP000289738">
    <property type="component" value="Chromosome A05"/>
</dbReference>
<protein>
    <submittedName>
        <fullName evidence="3">Uncharacterized protein</fullName>
    </submittedName>
</protein>
<evidence type="ECO:0000313" key="4">
    <source>
        <dbReference type="Proteomes" id="UP000289738"/>
    </source>
</evidence>
<comment type="caution">
    <text evidence="3">The sequence shown here is derived from an EMBL/GenBank/DDBJ whole genome shotgun (WGS) entry which is preliminary data.</text>
</comment>
<accession>A0A445D2S2</accession>
<keyword evidence="2" id="KW-0812">Transmembrane</keyword>
<keyword evidence="2" id="KW-0472">Membrane</keyword>
<dbReference type="PANTHER" id="PTHR36004:SF1">
    <property type="entry name" value="AT-RICH INTERACTIVE DOMAIN PROTEIN"/>
    <property type="match status" value="1"/>
</dbReference>
<gene>
    <name evidence="3" type="ORF">Ahy_A05g023049</name>
</gene>
<sequence length="275" mass="30113">MAFTVATSISGSGGARILCNTSIPHRPHLTFRITPSATATKRCRGSLHVVSATKKFSPRSGKGRRGSTTTKDQDQDPQPTGEIEDSAVDDVDDGYFLPDLPGEEKDFWEGTQWDWLGFFVEYMWAFGVVFALIACGIAVATYNEGATDFKETPAYKESVQSRELLEGPEASDSDIFESNPTEVAPRNYHQSEVNVGNKSDCIPATLELFFALKDIGEAGEVAGTGTWSCSPTTKKKAETVRLLAVELPEVAAACLHRRLRSTLHERCARDERKEG</sequence>
<name>A0A445D2S2_ARAHY</name>
<reference evidence="3 4" key="1">
    <citation type="submission" date="2019-01" db="EMBL/GenBank/DDBJ databases">
        <title>Sequencing of cultivated peanut Arachis hypogaea provides insights into genome evolution and oil improvement.</title>
        <authorList>
            <person name="Chen X."/>
        </authorList>
    </citation>
    <scope>NUCLEOTIDE SEQUENCE [LARGE SCALE GENOMIC DNA]</scope>
    <source>
        <strain evidence="4">cv. Fuhuasheng</strain>
        <tissue evidence="3">Leaves</tissue>
    </source>
</reference>
<dbReference type="AlphaFoldDB" id="A0A445D2S2"/>
<dbReference type="EMBL" id="SDMP01000005">
    <property type="protein sequence ID" value="RYR57320.1"/>
    <property type="molecule type" value="Genomic_DNA"/>
</dbReference>
<feature type="transmembrane region" description="Helical" evidence="2">
    <location>
        <begin position="122"/>
        <end position="142"/>
    </location>
</feature>
<dbReference type="PANTHER" id="PTHR36004">
    <property type="entry name" value="AT-RICH INTERACTIVE DOMAIN PROTEIN"/>
    <property type="match status" value="1"/>
</dbReference>
<keyword evidence="2" id="KW-1133">Transmembrane helix</keyword>